<gene>
    <name evidence="2" type="ORF">MPL1032_270029</name>
</gene>
<evidence type="ECO:0000313" key="3">
    <source>
        <dbReference type="Proteomes" id="UP000182888"/>
    </source>
</evidence>
<dbReference type="EMBL" id="CCND01000020">
    <property type="protein sequence ID" value="CDX59591.1"/>
    <property type="molecule type" value="Genomic_DNA"/>
</dbReference>
<proteinExistence type="predicted"/>
<sequence>MADGQRRTVAGADDQVLVALEHDRQCEGAGKPLQRRMRGFHRLQSPGEFARHKMRDDLGVGLRGERVTVAGKFVAQLCEILDNAVVDDGDAVGKMRMRVGLVGNAMRCPARMADADRALERLVLQPPFEVDELAFGTAPAKLAPLDGGDAGRVIAAIFKPLQRVDDERRDLASADDSNDTAHAITPDSQRKTRRYLGIAGLPRKSLCVSFRVSGTVYCSMHHARRRLQSSYLNRSGFQGPGFRSFISGRAAAASFRKR</sequence>
<evidence type="ECO:0000313" key="2">
    <source>
        <dbReference type="EMBL" id="CDX59591.1"/>
    </source>
</evidence>
<feature type="region of interest" description="Disordered" evidence="1">
    <location>
        <begin position="168"/>
        <end position="188"/>
    </location>
</feature>
<reference evidence="3" key="1">
    <citation type="submission" date="2014-08" db="EMBL/GenBank/DDBJ databases">
        <authorList>
            <person name="Edwards T."/>
        </authorList>
    </citation>
    <scope>NUCLEOTIDE SEQUENCE [LARGE SCALE GENOMIC DNA]</scope>
</reference>
<protein>
    <submittedName>
        <fullName evidence="2">Uncharacterized protein</fullName>
    </submittedName>
</protein>
<name>A0A0K2W2H8_MESPL</name>
<accession>A0A0K2W2H8</accession>
<dbReference type="AlphaFoldDB" id="A0A0K2W2H8"/>
<organism evidence="2 3">
    <name type="scientific">Mesorhizobium plurifarium</name>
    <dbReference type="NCBI Taxonomy" id="69974"/>
    <lineage>
        <taxon>Bacteria</taxon>
        <taxon>Pseudomonadati</taxon>
        <taxon>Pseudomonadota</taxon>
        <taxon>Alphaproteobacteria</taxon>
        <taxon>Hyphomicrobiales</taxon>
        <taxon>Phyllobacteriaceae</taxon>
        <taxon>Mesorhizobium</taxon>
    </lineage>
</organism>
<dbReference type="Proteomes" id="UP000182888">
    <property type="component" value="Unassembled WGS sequence"/>
</dbReference>
<evidence type="ECO:0000256" key="1">
    <source>
        <dbReference type="SAM" id="MobiDB-lite"/>
    </source>
</evidence>